<evidence type="ECO:0000256" key="7">
    <source>
        <dbReference type="SAM" id="Coils"/>
    </source>
</evidence>
<dbReference type="GO" id="GO:0003677">
    <property type="term" value="F:DNA binding"/>
    <property type="evidence" value="ECO:0007669"/>
    <property type="project" value="UniProtKB-KW"/>
</dbReference>
<evidence type="ECO:0000313" key="9">
    <source>
        <dbReference type="EMBL" id="KAL1196533.1"/>
    </source>
</evidence>
<evidence type="ECO:0000256" key="6">
    <source>
        <dbReference type="ARBA" id="ARBA00023242"/>
    </source>
</evidence>
<keyword evidence="10" id="KW-1185">Reference proteome</keyword>
<keyword evidence="2" id="KW-0805">Transcription regulation</keyword>
<gene>
    <name evidence="9" type="ORF">V5N11_023223</name>
</gene>
<evidence type="ECO:0000256" key="5">
    <source>
        <dbReference type="ARBA" id="ARBA00023163"/>
    </source>
</evidence>
<keyword evidence="4" id="KW-0238">DNA-binding</keyword>
<dbReference type="InterPro" id="IPR003035">
    <property type="entry name" value="RWP-RK_dom"/>
</dbReference>
<evidence type="ECO:0000313" key="10">
    <source>
        <dbReference type="Proteomes" id="UP001558713"/>
    </source>
</evidence>
<dbReference type="Pfam" id="PF02042">
    <property type="entry name" value="RWP-RK"/>
    <property type="match status" value="1"/>
</dbReference>
<evidence type="ECO:0000259" key="8">
    <source>
        <dbReference type="PROSITE" id="PS51519"/>
    </source>
</evidence>
<evidence type="ECO:0000256" key="1">
    <source>
        <dbReference type="ARBA" id="ARBA00004049"/>
    </source>
</evidence>
<name>A0ABD0ZPH2_CARAN</name>
<dbReference type="PROSITE" id="PS51519">
    <property type="entry name" value="RWP_RK"/>
    <property type="match status" value="1"/>
</dbReference>
<evidence type="ECO:0000256" key="2">
    <source>
        <dbReference type="ARBA" id="ARBA00023015"/>
    </source>
</evidence>
<dbReference type="PANTHER" id="PTHR46373:SF32">
    <property type="entry name" value="PROTEIN RKD3"/>
    <property type="match status" value="1"/>
</dbReference>
<dbReference type="AlphaFoldDB" id="A0ABD0ZPH2"/>
<sequence>MADHKPPRIWSEADNYESFLQGEEDLFSILDHSHFIDHNSFNNPFKDLSTQTWFSSQDSIVNPRSTSFADHAYMSIASLDLEAISTFSKDVFSGPWNENMTGKYNIKVEPIRDDISRTNSIGDSILQEDHNTLKETTRQKRVTVKQRYREDGVVIDTLSREILRKYYYMPITKAAKELNIGLTLLKKRCREVGVHRWPHRKLMSLQTLINNLKDVLRKTEDETTRSELRKSLEVLEMEKKMIEEVPDLEFGDKTKKLRQACFKASYKRRRLFSSTSSTTSSCS</sequence>
<dbReference type="PANTHER" id="PTHR46373">
    <property type="entry name" value="PROTEIN RKD4"/>
    <property type="match status" value="1"/>
</dbReference>
<comment type="function">
    <text evidence="1">Putative transcription factor.</text>
</comment>
<evidence type="ECO:0000256" key="3">
    <source>
        <dbReference type="ARBA" id="ARBA00023054"/>
    </source>
</evidence>
<dbReference type="EMBL" id="JBANAX010000702">
    <property type="protein sequence ID" value="KAL1196533.1"/>
    <property type="molecule type" value="Genomic_DNA"/>
</dbReference>
<evidence type="ECO:0000256" key="4">
    <source>
        <dbReference type="ARBA" id="ARBA00023125"/>
    </source>
</evidence>
<feature type="domain" description="RWP-RK" evidence="8">
    <location>
        <begin position="140"/>
        <end position="225"/>
    </location>
</feature>
<keyword evidence="3 7" id="KW-0175">Coiled coil</keyword>
<keyword evidence="6" id="KW-0539">Nucleus</keyword>
<protein>
    <submittedName>
        <fullName evidence="9">Protein RKD3</fullName>
    </submittedName>
</protein>
<feature type="coiled-coil region" evidence="7">
    <location>
        <begin position="202"/>
        <end position="245"/>
    </location>
</feature>
<accession>A0ABD0ZPH2</accession>
<comment type="caution">
    <text evidence="9">The sequence shown here is derived from an EMBL/GenBank/DDBJ whole genome shotgun (WGS) entry which is preliminary data.</text>
</comment>
<keyword evidence="5" id="KW-0804">Transcription</keyword>
<reference evidence="9 10" key="1">
    <citation type="submission" date="2024-04" db="EMBL/GenBank/DDBJ databases">
        <title>Genome assembly C_amara_ONT_v2.</title>
        <authorList>
            <person name="Yant L."/>
            <person name="Moore C."/>
            <person name="Slenker M."/>
        </authorList>
    </citation>
    <scope>NUCLEOTIDE SEQUENCE [LARGE SCALE GENOMIC DNA]</scope>
    <source>
        <tissue evidence="9">Leaf</tissue>
    </source>
</reference>
<proteinExistence type="predicted"/>
<dbReference type="InterPro" id="IPR044607">
    <property type="entry name" value="RKD-like"/>
</dbReference>
<organism evidence="9 10">
    <name type="scientific">Cardamine amara subsp. amara</name>
    <dbReference type="NCBI Taxonomy" id="228776"/>
    <lineage>
        <taxon>Eukaryota</taxon>
        <taxon>Viridiplantae</taxon>
        <taxon>Streptophyta</taxon>
        <taxon>Embryophyta</taxon>
        <taxon>Tracheophyta</taxon>
        <taxon>Spermatophyta</taxon>
        <taxon>Magnoliopsida</taxon>
        <taxon>eudicotyledons</taxon>
        <taxon>Gunneridae</taxon>
        <taxon>Pentapetalae</taxon>
        <taxon>rosids</taxon>
        <taxon>malvids</taxon>
        <taxon>Brassicales</taxon>
        <taxon>Brassicaceae</taxon>
        <taxon>Cardamineae</taxon>
        <taxon>Cardamine</taxon>
    </lineage>
</organism>
<dbReference type="Proteomes" id="UP001558713">
    <property type="component" value="Unassembled WGS sequence"/>
</dbReference>